<dbReference type="SUPFAM" id="SSF56112">
    <property type="entry name" value="Protein kinase-like (PK-like)"/>
    <property type="match status" value="1"/>
</dbReference>
<dbReference type="GO" id="GO:0005524">
    <property type="term" value="F:ATP binding"/>
    <property type="evidence" value="ECO:0007669"/>
    <property type="project" value="InterPro"/>
</dbReference>
<protein>
    <submittedName>
        <fullName evidence="4">Protein-associating with the carboxyl-terminal domain of ezrin</fullName>
    </submittedName>
</protein>
<name>A0A834RDT3_SARSC</name>
<proteinExistence type="inferred from homology"/>
<sequence>MGNETSLIKKCTIDQKSRFQTSEWTLFDAHHENQTYSVFVLSEKLSCQNLKRWKNIRHPNVVKFYENGLWKNKQYFLTESIMPIRLILDKLHRYSKLSGLYNIGEALLFLHQICNIIVNNLSIDSIFIAKNDINEIWKIGSLYWFSSLQSDNKEFLENLISSLTFNGTLKYLPPEDRDRRHISPIISVEQIHRRDVWSFAQLITELFYCPETSTTTIDNEQRKTEIDLNVSAKKLIDQITNCKFDHRPKLSSILANPLFNNCLFVQLKLFLSNFSTYSDTIKISFLDNLIENLRELNEKSLIINIFTMIVSSRLIISNQIIYNRIMPYFLIPSSSKSSPSSSSFSSSNDTDSIEIERMLVAGKQQTFKLTNGATIKLCPLIDDKNFTECIMPHIINLYFVHDLRVRMLLLQFLPHYGPLISKNCLRKILLPQILLGIKDSDSELVALTFRAIAILIDIFGAIPVLGGGSNRAKYFSSDTTDRNNVESSVARQQNFDRCDSDIISNSSATRSDGYDDKISSIILERSSPDGDETRTSTSTMNEGGIIKEKFASALNSMNFGNDGLEEEWPEWKDCSPFQAQIYENTNDHTKPMHQQHKAKNSKDLNSKISYSNLQTFDIKEIDFKEVNHTIEIDHIFMDMEPKLDFNVKNIIQKKFKTRNRILESKPSKTEGIEKLPSKSIEETVSNLNDDNSQIQIDHSQFEAKLVLDNLLSEENLENDGYMNDWNDESFDWNDDNLIMENQNSIIEKASS</sequence>
<dbReference type="Proteomes" id="UP000070412">
    <property type="component" value="Unassembled WGS sequence"/>
</dbReference>
<dbReference type="EnsemblMetazoa" id="SSS_6596s_mrna">
    <property type="protein sequence ID" value="KAF7494756.1"/>
    <property type="gene ID" value="SSS_6596"/>
</dbReference>
<dbReference type="InterPro" id="IPR011009">
    <property type="entry name" value="Kinase-like_dom_sf"/>
</dbReference>
<evidence type="ECO:0000259" key="3">
    <source>
        <dbReference type="PROSITE" id="PS50011"/>
    </source>
</evidence>
<dbReference type="AlphaFoldDB" id="A0A834RDT3"/>
<reference evidence="5" key="3">
    <citation type="submission" date="2022-06" db="UniProtKB">
        <authorList>
            <consortium name="EnsemblMetazoa"/>
        </authorList>
    </citation>
    <scope>IDENTIFICATION</scope>
</reference>
<dbReference type="Gene3D" id="3.30.200.20">
    <property type="entry name" value="Phosphorylase Kinase, domain 1"/>
    <property type="match status" value="1"/>
</dbReference>
<reference evidence="4" key="2">
    <citation type="submission" date="2020-01" db="EMBL/GenBank/DDBJ databases">
        <authorList>
            <person name="Korhonen P.K.K."/>
            <person name="Guangxu M.G."/>
            <person name="Wang T.W."/>
            <person name="Stroehlein A.J.S."/>
            <person name="Young N.D."/>
            <person name="Ang C.-S.A."/>
            <person name="Fernando D.W.F."/>
            <person name="Lu H.L."/>
            <person name="Taylor S.T."/>
            <person name="Ehtesham M.E.M."/>
            <person name="Najaraj S.H.N."/>
            <person name="Harsha G.H.G."/>
            <person name="Madugundu A.M."/>
            <person name="Renuse S.R."/>
            <person name="Holt D.H."/>
            <person name="Pandey A.P."/>
            <person name="Papenfuss A.P."/>
            <person name="Gasser R.B.G."/>
            <person name="Fischer K.F."/>
        </authorList>
    </citation>
    <scope>NUCLEOTIDE SEQUENCE</scope>
    <source>
        <strain evidence="4">SSS_KF_BRIS2020</strain>
    </source>
</reference>
<dbReference type="EMBL" id="WVUK01000052">
    <property type="protein sequence ID" value="KAF7494756.1"/>
    <property type="molecule type" value="Genomic_DNA"/>
</dbReference>
<dbReference type="OrthoDB" id="9942861at2759"/>
<dbReference type="PANTHER" id="PTHR12984">
    <property type="entry name" value="SCY1-RELATED S/T PROTEIN KINASE-LIKE"/>
    <property type="match status" value="1"/>
</dbReference>
<dbReference type="PROSITE" id="PS50011">
    <property type="entry name" value="PROTEIN_KINASE_DOM"/>
    <property type="match status" value="1"/>
</dbReference>
<dbReference type="Gene3D" id="1.25.10.10">
    <property type="entry name" value="Leucine-rich Repeat Variant"/>
    <property type="match status" value="1"/>
</dbReference>
<dbReference type="InterPro" id="IPR051177">
    <property type="entry name" value="CIK-Related_Protein"/>
</dbReference>
<evidence type="ECO:0000313" key="5">
    <source>
        <dbReference type="EnsemblMetazoa" id="KAF7494756.1"/>
    </source>
</evidence>
<gene>
    <name evidence="4" type="ORF">SSS_6596</name>
</gene>
<dbReference type="PANTHER" id="PTHR12984:SF15">
    <property type="entry name" value="PROTEIN-ASSOCIATING WITH THE CARBOXYL-TERMINAL DOMAIN OF EZRIN"/>
    <property type="match status" value="1"/>
</dbReference>
<accession>A0A834RDT3</accession>
<dbReference type="Gene3D" id="1.10.510.10">
    <property type="entry name" value="Transferase(Phosphotransferase) domain 1"/>
    <property type="match status" value="1"/>
</dbReference>
<keyword evidence="6" id="KW-1185">Reference proteome</keyword>
<evidence type="ECO:0000256" key="1">
    <source>
        <dbReference type="ARBA" id="ARBA00038349"/>
    </source>
</evidence>
<organism evidence="4">
    <name type="scientific">Sarcoptes scabiei</name>
    <name type="common">Itch mite</name>
    <name type="synonym">Acarus scabiei</name>
    <dbReference type="NCBI Taxonomy" id="52283"/>
    <lineage>
        <taxon>Eukaryota</taxon>
        <taxon>Metazoa</taxon>
        <taxon>Ecdysozoa</taxon>
        <taxon>Arthropoda</taxon>
        <taxon>Chelicerata</taxon>
        <taxon>Arachnida</taxon>
        <taxon>Acari</taxon>
        <taxon>Acariformes</taxon>
        <taxon>Sarcoptiformes</taxon>
        <taxon>Astigmata</taxon>
        <taxon>Psoroptidia</taxon>
        <taxon>Sarcoptoidea</taxon>
        <taxon>Sarcoptidae</taxon>
        <taxon>Sarcoptinae</taxon>
        <taxon>Sarcoptes</taxon>
    </lineage>
</organism>
<evidence type="ECO:0000313" key="4">
    <source>
        <dbReference type="EMBL" id="KAF7494756.1"/>
    </source>
</evidence>
<dbReference type="InterPro" id="IPR011989">
    <property type="entry name" value="ARM-like"/>
</dbReference>
<feature type="domain" description="Protein kinase" evidence="3">
    <location>
        <begin position="1"/>
        <end position="259"/>
    </location>
</feature>
<dbReference type="GO" id="GO:0004672">
    <property type="term" value="F:protein kinase activity"/>
    <property type="evidence" value="ECO:0007669"/>
    <property type="project" value="InterPro"/>
</dbReference>
<evidence type="ECO:0000256" key="2">
    <source>
        <dbReference type="SAM" id="MobiDB-lite"/>
    </source>
</evidence>
<reference evidence="6" key="1">
    <citation type="journal article" date="2020" name="PLoS Negl. Trop. Dis.">
        <title>High-quality nuclear genome for Sarcoptes scabiei-A critical resource for a neglected parasite.</title>
        <authorList>
            <person name="Korhonen P.K."/>
            <person name="Gasser R.B."/>
            <person name="Ma G."/>
            <person name="Wang T."/>
            <person name="Stroehlein A.J."/>
            <person name="Young N.D."/>
            <person name="Ang C.S."/>
            <person name="Fernando D.D."/>
            <person name="Lu H.C."/>
            <person name="Taylor S."/>
            <person name="Reynolds S.L."/>
            <person name="Mofiz E."/>
            <person name="Najaraj S.H."/>
            <person name="Gowda H."/>
            <person name="Madugundu A."/>
            <person name="Renuse S."/>
            <person name="Holt D."/>
            <person name="Pandey A."/>
            <person name="Papenfuss A.T."/>
            <person name="Fischer K."/>
        </authorList>
    </citation>
    <scope>NUCLEOTIDE SEQUENCE [LARGE SCALE GENOMIC DNA]</scope>
</reference>
<comment type="similarity">
    <text evidence="1">Belongs to the protein kinase superfamily.</text>
</comment>
<dbReference type="InterPro" id="IPR000719">
    <property type="entry name" value="Prot_kinase_dom"/>
</dbReference>
<evidence type="ECO:0000313" key="6">
    <source>
        <dbReference type="Proteomes" id="UP000070412"/>
    </source>
</evidence>
<feature type="region of interest" description="Disordered" evidence="2">
    <location>
        <begin position="520"/>
        <end position="539"/>
    </location>
</feature>